<evidence type="ECO:0000313" key="2">
    <source>
        <dbReference type="EMBL" id="KAH0870057.1"/>
    </source>
</evidence>
<keyword evidence="3" id="KW-1185">Reference proteome</keyword>
<proteinExistence type="predicted"/>
<dbReference type="PANTHER" id="PTHR31052">
    <property type="entry name" value="COBRA-LIKE PROTEIN 7"/>
    <property type="match status" value="1"/>
</dbReference>
<accession>A0ABQ7YQY6</accession>
<protein>
    <recommendedName>
        <fullName evidence="1">COBRA C-terminal domain-containing protein</fullName>
    </recommendedName>
</protein>
<sequence length="90" mass="10313">MHAVAFPKRDAPAALSRYHPSRRSFIIFRKQNLSYGCVAWSAHKHKTIPNPMPCGDNCGAYINWHMASDYRGGWTARITIFNSRETDFPD</sequence>
<name>A0ABQ7YQY6_BRANA</name>
<reference evidence="2 3" key="1">
    <citation type="submission" date="2021-05" db="EMBL/GenBank/DDBJ databases">
        <title>Genome Assembly of Synthetic Allotetraploid Brassica napus Reveals Homoeologous Exchanges between Subgenomes.</title>
        <authorList>
            <person name="Davis J.T."/>
        </authorList>
    </citation>
    <scope>NUCLEOTIDE SEQUENCE [LARGE SCALE GENOMIC DNA]</scope>
    <source>
        <strain evidence="3">cv. Da-Ae</strain>
        <tissue evidence="2">Seedling</tissue>
    </source>
</reference>
<gene>
    <name evidence="2" type="ORF">HID58_077079</name>
</gene>
<comment type="caution">
    <text evidence="2">The sequence shown here is derived from an EMBL/GenBank/DDBJ whole genome shotgun (WGS) entry which is preliminary data.</text>
</comment>
<organism evidence="2 3">
    <name type="scientific">Brassica napus</name>
    <name type="common">Rape</name>
    <dbReference type="NCBI Taxonomy" id="3708"/>
    <lineage>
        <taxon>Eukaryota</taxon>
        <taxon>Viridiplantae</taxon>
        <taxon>Streptophyta</taxon>
        <taxon>Embryophyta</taxon>
        <taxon>Tracheophyta</taxon>
        <taxon>Spermatophyta</taxon>
        <taxon>Magnoliopsida</taxon>
        <taxon>eudicotyledons</taxon>
        <taxon>Gunneridae</taxon>
        <taxon>Pentapetalae</taxon>
        <taxon>rosids</taxon>
        <taxon>malvids</taxon>
        <taxon>Brassicales</taxon>
        <taxon>Brassicaceae</taxon>
        <taxon>Brassiceae</taxon>
        <taxon>Brassica</taxon>
    </lineage>
</organism>
<evidence type="ECO:0000313" key="3">
    <source>
        <dbReference type="Proteomes" id="UP000824890"/>
    </source>
</evidence>
<evidence type="ECO:0000259" key="1">
    <source>
        <dbReference type="Pfam" id="PF25079"/>
    </source>
</evidence>
<feature type="domain" description="COBRA C-terminal" evidence="1">
    <location>
        <begin position="27"/>
        <end position="90"/>
    </location>
</feature>
<dbReference type="Proteomes" id="UP000824890">
    <property type="component" value="Unassembled WGS sequence"/>
</dbReference>
<dbReference type="EMBL" id="JAGKQM010000017">
    <property type="protein sequence ID" value="KAH0870057.1"/>
    <property type="molecule type" value="Genomic_DNA"/>
</dbReference>
<dbReference type="Pfam" id="PF25079">
    <property type="entry name" value="COB_C"/>
    <property type="match status" value="1"/>
</dbReference>
<dbReference type="PANTHER" id="PTHR31052:SF20">
    <property type="entry name" value="COBRA-LIKE PROTEIN 9"/>
    <property type="match status" value="1"/>
</dbReference>
<dbReference type="InterPro" id="IPR056900">
    <property type="entry name" value="COB_C"/>
</dbReference>